<evidence type="ECO:0000313" key="2">
    <source>
        <dbReference type="Proteomes" id="UP001497744"/>
    </source>
</evidence>
<evidence type="ECO:0000313" key="1">
    <source>
        <dbReference type="EMBL" id="GIX61797.1"/>
    </source>
</evidence>
<gene>
    <name evidence="1" type="ORF">BcabD6B2_12320</name>
</gene>
<dbReference type="Proteomes" id="UP001497744">
    <property type="component" value="Unassembled WGS sequence"/>
</dbReference>
<dbReference type="EMBL" id="BPLF01000001">
    <property type="protein sequence ID" value="GIX61797.1"/>
    <property type="molecule type" value="Genomic_DNA"/>
</dbReference>
<name>A0AAV4LQA2_BABCB</name>
<keyword evidence="2" id="KW-1185">Reference proteome</keyword>
<reference evidence="1 2" key="1">
    <citation type="submission" date="2021-06" db="EMBL/GenBank/DDBJ databases">
        <title>Genome sequence of Babesia caballi.</title>
        <authorList>
            <person name="Yamagishi J."/>
            <person name="Kidaka T."/>
            <person name="Ochi A."/>
        </authorList>
    </citation>
    <scope>NUCLEOTIDE SEQUENCE [LARGE SCALE GENOMIC DNA]</scope>
    <source>
        <strain evidence="1">USDA-D6B2</strain>
    </source>
</reference>
<organism evidence="1 2">
    <name type="scientific">Babesia caballi</name>
    <dbReference type="NCBI Taxonomy" id="5871"/>
    <lineage>
        <taxon>Eukaryota</taxon>
        <taxon>Sar</taxon>
        <taxon>Alveolata</taxon>
        <taxon>Apicomplexa</taxon>
        <taxon>Aconoidasida</taxon>
        <taxon>Piroplasmida</taxon>
        <taxon>Babesiidae</taxon>
        <taxon>Babesia</taxon>
    </lineage>
</organism>
<proteinExistence type="predicted"/>
<accession>A0AAV4LQA2</accession>
<protein>
    <submittedName>
        <fullName evidence="1">Dynein light chain</fullName>
    </submittedName>
</protein>
<dbReference type="RefSeq" id="XP_067713868.1">
    <property type="nucleotide sequence ID" value="XM_067857767.1"/>
</dbReference>
<sequence>MTDEIVDGEHNVRPELVGGHLDVSDGDTHAKHLLELELHAGADFPDLVLHVVTVSELGGELAGLVQAGAEEPGNLRQQRLRGEECAVLVGQLLDERLVPVELLETLEVDVVDAQTLGLVTVNLVSEDADTEALARHVLQHDGTVETLVPLSVVILERCGLH</sequence>
<dbReference type="GeneID" id="94193280"/>
<comment type="caution">
    <text evidence="1">The sequence shown here is derived from an EMBL/GenBank/DDBJ whole genome shotgun (WGS) entry which is preliminary data.</text>
</comment>
<dbReference type="AlphaFoldDB" id="A0AAV4LQA2"/>